<sequence>MNFLAHVYLSDNIPLRAIGNFIADSVKGKDYLNYHGEMRIGILLHRKIDSYTDGHPIFRQSVRRLFEQYRHYSPVIVDMFYDHFLAKYFSQFHSVKLEVFIRNFYLQLEDHLSILPKSSQRIVPILLSENWFLKYKTIEGLEEILVQMDKRKPRQSIMHQSIRELLLDYSDFENDFFQFMPLIKTYAKHQADDLLIKNNL</sequence>
<keyword evidence="4" id="KW-0443">Lipid metabolism</keyword>
<evidence type="ECO:0000256" key="1">
    <source>
        <dbReference type="ARBA" id="ARBA00022516"/>
    </source>
</evidence>
<keyword evidence="3" id="KW-0276">Fatty acid metabolism</keyword>
<keyword evidence="1" id="KW-0444">Lipid biosynthesis</keyword>
<evidence type="ECO:0000256" key="5">
    <source>
        <dbReference type="ARBA" id="ARBA00023160"/>
    </source>
</evidence>
<proteinExistence type="predicted"/>
<evidence type="ECO:0000256" key="3">
    <source>
        <dbReference type="ARBA" id="ARBA00022832"/>
    </source>
</evidence>
<dbReference type="PANTHER" id="PTHR38764:SF1">
    <property type="entry name" value="ACYL CARRIER PROTEIN PHOSPHODIESTERASE"/>
    <property type="match status" value="1"/>
</dbReference>
<evidence type="ECO:0000256" key="2">
    <source>
        <dbReference type="ARBA" id="ARBA00022801"/>
    </source>
</evidence>
<protein>
    <submittedName>
        <fullName evidence="6">ACP phosphodiesterase</fullName>
    </submittedName>
</protein>
<evidence type="ECO:0000256" key="4">
    <source>
        <dbReference type="ARBA" id="ARBA00023098"/>
    </source>
</evidence>
<dbReference type="RefSeq" id="WP_385876557.1">
    <property type="nucleotide sequence ID" value="NZ_JBHLXE010000048.1"/>
</dbReference>
<dbReference type="Pfam" id="PF04336">
    <property type="entry name" value="ACP_PD"/>
    <property type="match status" value="1"/>
</dbReference>
<dbReference type="Proteomes" id="UP001589758">
    <property type="component" value="Unassembled WGS sequence"/>
</dbReference>
<organism evidence="6 7">
    <name type="scientific">Thorsellia kenyensis</name>
    <dbReference type="NCBI Taxonomy" id="1549888"/>
    <lineage>
        <taxon>Bacteria</taxon>
        <taxon>Pseudomonadati</taxon>
        <taxon>Pseudomonadota</taxon>
        <taxon>Gammaproteobacteria</taxon>
        <taxon>Enterobacterales</taxon>
        <taxon>Thorselliaceae</taxon>
        <taxon>Thorsellia</taxon>
    </lineage>
</organism>
<reference evidence="6 7" key="1">
    <citation type="submission" date="2024-09" db="EMBL/GenBank/DDBJ databases">
        <authorList>
            <person name="Sun Q."/>
            <person name="Mori K."/>
        </authorList>
    </citation>
    <scope>NUCLEOTIDE SEQUENCE [LARGE SCALE GENOMIC DNA]</scope>
    <source>
        <strain evidence="6 7">CCM 8545</strain>
    </source>
</reference>
<name>A0ABV6CBF7_9GAMM</name>
<keyword evidence="2" id="KW-0378">Hydrolase</keyword>
<dbReference type="InterPro" id="IPR007431">
    <property type="entry name" value="ACP_PD"/>
</dbReference>
<dbReference type="PANTHER" id="PTHR38764">
    <property type="entry name" value="ACYL CARRIER PROTEIN PHOSPHODIESTERASE"/>
    <property type="match status" value="1"/>
</dbReference>
<dbReference type="EMBL" id="JBHLXE010000048">
    <property type="protein sequence ID" value="MFC0179455.1"/>
    <property type="molecule type" value="Genomic_DNA"/>
</dbReference>
<evidence type="ECO:0000313" key="6">
    <source>
        <dbReference type="EMBL" id="MFC0179455.1"/>
    </source>
</evidence>
<evidence type="ECO:0000313" key="7">
    <source>
        <dbReference type="Proteomes" id="UP001589758"/>
    </source>
</evidence>
<keyword evidence="7" id="KW-1185">Reference proteome</keyword>
<accession>A0ABV6CBF7</accession>
<keyword evidence="5" id="KW-0275">Fatty acid biosynthesis</keyword>
<dbReference type="PIRSF" id="PIRSF011489">
    <property type="entry name" value="DUF479"/>
    <property type="match status" value="1"/>
</dbReference>
<comment type="caution">
    <text evidence="6">The sequence shown here is derived from an EMBL/GenBank/DDBJ whole genome shotgun (WGS) entry which is preliminary data.</text>
</comment>
<gene>
    <name evidence="6" type="ORF">ACFFIT_05010</name>
</gene>